<reference evidence="8" key="1">
    <citation type="submission" date="2018-09" db="EMBL/GenBank/DDBJ databases">
        <authorList>
            <person name="Livingstone P.G."/>
            <person name="Whitworth D.E."/>
        </authorList>
    </citation>
    <scope>NUCLEOTIDE SEQUENCE [LARGE SCALE GENOMIC DNA]</scope>
    <source>
        <strain evidence="8">CA043D</strain>
    </source>
</reference>
<evidence type="ECO:0000313" key="8">
    <source>
        <dbReference type="Proteomes" id="UP000268313"/>
    </source>
</evidence>
<dbReference type="GO" id="GO:0000976">
    <property type="term" value="F:transcription cis-regulatory region binding"/>
    <property type="evidence" value="ECO:0007669"/>
    <property type="project" value="TreeGrafter"/>
</dbReference>
<dbReference type="PROSITE" id="PS50977">
    <property type="entry name" value="HTH_TETR_2"/>
    <property type="match status" value="1"/>
</dbReference>
<accession>A0A3A8KLH9</accession>
<dbReference type="Proteomes" id="UP000268313">
    <property type="component" value="Unassembled WGS sequence"/>
</dbReference>
<dbReference type="Pfam" id="PF00440">
    <property type="entry name" value="TetR_N"/>
    <property type="match status" value="1"/>
</dbReference>
<dbReference type="Gene3D" id="1.10.10.60">
    <property type="entry name" value="Homeodomain-like"/>
    <property type="match status" value="1"/>
</dbReference>
<keyword evidence="2 4" id="KW-0238">DNA-binding</keyword>
<proteinExistence type="predicted"/>
<feature type="DNA-binding region" description="H-T-H motif" evidence="4">
    <location>
        <begin position="51"/>
        <end position="70"/>
    </location>
</feature>
<feature type="compositionally biased region" description="Basic and acidic residues" evidence="5">
    <location>
        <begin position="1"/>
        <end position="12"/>
    </location>
</feature>
<evidence type="ECO:0000256" key="5">
    <source>
        <dbReference type="SAM" id="MobiDB-lite"/>
    </source>
</evidence>
<dbReference type="RefSeq" id="WP_120603145.1">
    <property type="nucleotide sequence ID" value="NZ_JABFJX010000019.1"/>
</dbReference>
<name>A0A3A8KLH9_9BACT</name>
<dbReference type="InterPro" id="IPR009057">
    <property type="entry name" value="Homeodomain-like_sf"/>
</dbReference>
<feature type="region of interest" description="Disordered" evidence="5">
    <location>
        <begin position="1"/>
        <end position="27"/>
    </location>
</feature>
<dbReference type="FunFam" id="1.10.10.60:FF:000141">
    <property type="entry name" value="TetR family transcriptional regulator"/>
    <property type="match status" value="1"/>
</dbReference>
<evidence type="ECO:0000256" key="1">
    <source>
        <dbReference type="ARBA" id="ARBA00023015"/>
    </source>
</evidence>
<organism evidence="7 8">
    <name type="scientific">Corallococcus carmarthensis</name>
    <dbReference type="NCBI Taxonomy" id="2316728"/>
    <lineage>
        <taxon>Bacteria</taxon>
        <taxon>Pseudomonadati</taxon>
        <taxon>Myxococcota</taxon>
        <taxon>Myxococcia</taxon>
        <taxon>Myxococcales</taxon>
        <taxon>Cystobacterineae</taxon>
        <taxon>Myxococcaceae</taxon>
        <taxon>Corallococcus</taxon>
    </lineage>
</organism>
<evidence type="ECO:0000259" key="6">
    <source>
        <dbReference type="PROSITE" id="PS50977"/>
    </source>
</evidence>
<evidence type="ECO:0000313" key="7">
    <source>
        <dbReference type="EMBL" id="RKH03282.1"/>
    </source>
</evidence>
<dbReference type="AlphaFoldDB" id="A0A3A8KLH9"/>
<dbReference type="PANTHER" id="PTHR30055">
    <property type="entry name" value="HTH-TYPE TRANSCRIPTIONAL REGULATOR RUTR"/>
    <property type="match status" value="1"/>
</dbReference>
<dbReference type="PANTHER" id="PTHR30055:SF234">
    <property type="entry name" value="HTH-TYPE TRANSCRIPTIONAL REGULATOR BETI"/>
    <property type="match status" value="1"/>
</dbReference>
<dbReference type="Gene3D" id="1.10.357.10">
    <property type="entry name" value="Tetracycline Repressor, domain 2"/>
    <property type="match status" value="1"/>
</dbReference>
<dbReference type="EMBL" id="RAWE01000043">
    <property type="protein sequence ID" value="RKH03282.1"/>
    <property type="molecule type" value="Genomic_DNA"/>
</dbReference>
<dbReference type="OrthoDB" id="9809994at2"/>
<dbReference type="InterPro" id="IPR050109">
    <property type="entry name" value="HTH-type_TetR-like_transc_reg"/>
</dbReference>
<feature type="domain" description="HTH tetR-type" evidence="6">
    <location>
        <begin position="28"/>
        <end position="88"/>
    </location>
</feature>
<evidence type="ECO:0000256" key="2">
    <source>
        <dbReference type="ARBA" id="ARBA00023125"/>
    </source>
</evidence>
<dbReference type="GO" id="GO:0003700">
    <property type="term" value="F:DNA-binding transcription factor activity"/>
    <property type="evidence" value="ECO:0007669"/>
    <property type="project" value="TreeGrafter"/>
</dbReference>
<dbReference type="InterPro" id="IPR001647">
    <property type="entry name" value="HTH_TetR"/>
</dbReference>
<gene>
    <name evidence="7" type="ORF">D7X32_14590</name>
</gene>
<keyword evidence="1" id="KW-0805">Transcription regulation</keyword>
<comment type="caution">
    <text evidence="7">The sequence shown here is derived from an EMBL/GenBank/DDBJ whole genome shotgun (WGS) entry which is preliminary data.</text>
</comment>
<sequence>MPETDRQREGRQRAPSAKPDGLRERKKRETRQLISNIATKLFTERGFEHVTVDDVAAAANVSKMTVFNYFPRKEDLFFDRSDDVQQLLRDALDSRGRRSPVAALRALAHELVEQRHGFVKMTPGIAGFWKVVADSPALRARTREISEELERDLGRMLAASAGAPEGDPIARLVAALLVGAWRVAFRDALHRQRSARAAISPEVFLELLDHGFTAASAAARGSPYA</sequence>
<dbReference type="SUPFAM" id="SSF46689">
    <property type="entry name" value="Homeodomain-like"/>
    <property type="match status" value="1"/>
</dbReference>
<keyword evidence="8" id="KW-1185">Reference proteome</keyword>
<protein>
    <submittedName>
        <fullName evidence="7">TetR family transcriptional regulator</fullName>
    </submittedName>
</protein>
<dbReference type="PRINTS" id="PR00455">
    <property type="entry name" value="HTHTETR"/>
</dbReference>
<keyword evidence="3" id="KW-0804">Transcription</keyword>
<evidence type="ECO:0000256" key="3">
    <source>
        <dbReference type="ARBA" id="ARBA00023163"/>
    </source>
</evidence>
<evidence type="ECO:0000256" key="4">
    <source>
        <dbReference type="PROSITE-ProRule" id="PRU00335"/>
    </source>
</evidence>